<keyword evidence="3" id="KW-0812">Transmembrane</keyword>
<dbReference type="InterPro" id="IPR003593">
    <property type="entry name" value="AAA+_ATPase"/>
</dbReference>
<feature type="domain" description="AAA+ ATPase" evidence="4">
    <location>
        <begin position="303"/>
        <end position="438"/>
    </location>
</feature>
<feature type="transmembrane region" description="Helical" evidence="3">
    <location>
        <begin position="7"/>
        <end position="27"/>
    </location>
</feature>
<evidence type="ECO:0000313" key="6">
    <source>
        <dbReference type="Proteomes" id="UP000001934"/>
    </source>
</evidence>
<dbReference type="Pfam" id="PF00004">
    <property type="entry name" value="AAA"/>
    <property type="match status" value="1"/>
</dbReference>
<organism evidence="5 6">
    <name type="scientific">Aster yellows witches'-broom phytoplasma (strain AYWB)</name>
    <dbReference type="NCBI Taxonomy" id="322098"/>
    <lineage>
        <taxon>Bacteria</taxon>
        <taxon>Bacillati</taxon>
        <taxon>Mycoplasmatota</taxon>
        <taxon>Mollicutes</taxon>
        <taxon>Acholeplasmatales</taxon>
        <taxon>Acholeplasmataceae</taxon>
        <taxon>Candidatus Phytoplasma</taxon>
        <taxon>16SrI (Aster yellows group)</taxon>
    </lineage>
</organism>
<dbReference type="PANTHER" id="PTHR23076">
    <property type="entry name" value="METALLOPROTEASE M41 FTSH"/>
    <property type="match status" value="1"/>
</dbReference>
<keyword evidence="1" id="KW-0547">Nucleotide-binding</keyword>
<dbReference type="AlphaFoldDB" id="Q2NJT9"/>
<proteinExistence type="inferred from homology"/>
<dbReference type="STRING" id="322098.AYWB_187"/>
<dbReference type="PhylomeDB" id="Q2NJT9"/>
<dbReference type="PANTHER" id="PTHR23076:SF97">
    <property type="entry name" value="ATP-DEPENDENT ZINC METALLOPROTEASE YME1L1"/>
    <property type="match status" value="1"/>
</dbReference>
<keyword evidence="6" id="KW-1185">Reference proteome</keyword>
<keyword evidence="3" id="KW-0472">Membrane</keyword>
<evidence type="ECO:0000259" key="4">
    <source>
        <dbReference type="SMART" id="SM00382"/>
    </source>
</evidence>
<dbReference type="Gene3D" id="3.40.50.300">
    <property type="entry name" value="P-loop containing nucleotide triphosphate hydrolases"/>
    <property type="match status" value="1"/>
</dbReference>
<dbReference type="Proteomes" id="UP000001934">
    <property type="component" value="Chromosome"/>
</dbReference>
<comment type="similarity">
    <text evidence="1">Belongs to the AAA ATPase family.</text>
</comment>
<dbReference type="GO" id="GO:0005524">
    <property type="term" value="F:ATP binding"/>
    <property type="evidence" value="ECO:0007669"/>
    <property type="project" value="UniProtKB-KW"/>
</dbReference>
<dbReference type="HOGENOM" id="CLU_020918_0_0_14"/>
<reference evidence="5 6" key="1">
    <citation type="journal article" date="2006" name="J. Bacteriol.">
        <title>Living with genome instability: the adaptation of phytoplasmas to diverse environments of their insect and plant hosts.</title>
        <authorList>
            <person name="Bai X."/>
            <person name="Zhang J."/>
            <person name="Ewing A."/>
            <person name="Miller S.A."/>
            <person name="Jancso Radek A."/>
            <person name="Shevchenko D.V."/>
            <person name="Tsukerman K."/>
            <person name="Walunas T."/>
            <person name="Lapidus A."/>
            <person name="Campbell J.W."/>
            <person name="Hogenhout S.A."/>
        </authorList>
    </citation>
    <scope>NUCLEOTIDE SEQUENCE [LARGE SCALE GENOMIC DNA]</scope>
    <source>
        <strain evidence="5 6">AYWB</strain>
    </source>
</reference>
<dbReference type="PROSITE" id="PS00674">
    <property type="entry name" value="AAA"/>
    <property type="match status" value="1"/>
</dbReference>
<dbReference type="GO" id="GO:0004176">
    <property type="term" value="F:ATP-dependent peptidase activity"/>
    <property type="evidence" value="ECO:0007669"/>
    <property type="project" value="TreeGrafter"/>
</dbReference>
<keyword evidence="5" id="KW-0378">Hydrolase</keyword>
<keyword evidence="1" id="KW-0067">ATP-binding</keyword>
<name>Q2NJT9_AYWBP</name>
<sequence>MKLKQIYLNLLVVCGFAILGLWIYGFYLKKYNNNNLFQNNHPSTEQNKSFEEISKYLEELKKTNEAQINENNQRNQQIEQLTQQIKLNLELISDFNIELKKLTTTKEDKENNLQNKDLKEEEKPQLQQELVTLNEKIQEINDKKEPIHKQTLELIEQKKQLLTTKSKSQEQIKTTTSQIIKTSNNLFITKKLQTLQEVMSLNYANKNIIKDLMIQNKDNTEEFQKLKSYDLFLDGQLIHFDKQIKQLQEEIKSLQNNNSYQPKNQKIMFSDIYGMKQEKEELEDLIEYFQDNGSDMVNFDKLIPRGYLLYGPPGTGKSFLIKALCNELGIHYIELEPSRFDKTYVGEGNEELEKIWQEAESHEKTIIFIDEISGLANREDNQSNKTSINIVNNLLTKLDGFKRSDKKIVLMGATNHLDKIDSALRSRFSKEIKIDLLKDDEIEGFLKFLVGDYQISYHTYLYLKEIANKCKGKNYSTRNLKEKIIDSAYIKAKKHKRKNPNHEVMLPSDLDEAINTFQNVKISDTEKKARRKECEDQYVEWKQGLLKYLTPSKDNTQVNRKYTFYGLNGLGKGKHTEYEPTDLPFYIKDLYPFDKWKKPLFDHHRSDFGFFHTNNKYKDSQFYPHSPIKDSSNHYIYINYEGPKYLLEEDKDFFMDEVRYPTNKEDQDGHTILNVCYLHFNPAKQYLTLYTKKFNTKENINK</sequence>
<dbReference type="RefSeq" id="WP_011412469.1">
    <property type="nucleotide sequence ID" value="NC_007716.1"/>
</dbReference>
<feature type="coiled-coil region" evidence="2">
    <location>
        <begin position="57"/>
        <end position="143"/>
    </location>
</feature>
<dbReference type="InterPro" id="IPR003960">
    <property type="entry name" value="ATPase_AAA_CS"/>
</dbReference>
<dbReference type="GO" id="GO:0016887">
    <property type="term" value="F:ATP hydrolysis activity"/>
    <property type="evidence" value="ECO:0007669"/>
    <property type="project" value="InterPro"/>
</dbReference>
<evidence type="ECO:0000256" key="1">
    <source>
        <dbReference type="RuleBase" id="RU003651"/>
    </source>
</evidence>
<dbReference type="SMART" id="SM00382">
    <property type="entry name" value="AAA"/>
    <property type="match status" value="1"/>
</dbReference>
<dbReference type="EMBL" id="CP000061">
    <property type="protein sequence ID" value="ABC65304.1"/>
    <property type="molecule type" value="Genomic_DNA"/>
</dbReference>
<dbReference type="eggNOG" id="COG0465">
    <property type="taxonomic scope" value="Bacteria"/>
</dbReference>
<evidence type="ECO:0000313" key="5">
    <source>
        <dbReference type="EMBL" id="ABC65304.1"/>
    </source>
</evidence>
<dbReference type="KEGG" id="ayw:AYWB_187"/>
<keyword evidence="2" id="KW-0175">Coiled coil</keyword>
<keyword evidence="5" id="KW-0645">Protease</keyword>
<dbReference type="InterPro" id="IPR003959">
    <property type="entry name" value="ATPase_AAA_core"/>
</dbReference>
<evidence type="ECO:0000256" key="2">
    <source>
        <dbReference type="SAM" id="Coils"/>
    </source>
</evidence>
<dbReference type="eggNOG" id="COG1196">
    <property type="taxonomic scope" value="Bacteria"/>
</dbReference>
<keyword evidence="3" id="KW-1133">Transmembrane helix</keyword>
<accession>Q2NJT9</accession>
<evidence type="ECO:0000256" key="3">
    <source>
        <dbReference type="SAM" id="Phobius"/>
    </source>
</evidence>
<dbReference type="OrthoDB" id="385627at2"/>
<gene>
    <name evidence="5" type="primary">hflB</name>
    <name evidence="5" type="ordered locus">AYWB_187</name>
</gene>
<dbReference type="SUPFAM" id="SSF52540">
    <property type="entry name" value="P-loop containing nucleoside triphosphate hydrolases"/>
    <property type="match status" value="1"/>
</dbReference>
<protein>
    <submittedName>
        <fullName evidence="5">ATP-dependent Zn protease</fullName>
    </submittedName>
</protein>
<dbReference type="GO" id="GO:0006508">
    <property type="term" value="P:proteolysis"/>
    <property type="evidence" value="ECO:0007669"/>
    <property type="project" value="UniProtKB-KW"/>
</dbReference>
<dbReference type="InterPro" id="IPR027417">
    <property type="entry name" value="P-loop_NTPase"/>
</dbReference>